<keyword evidence="3" id="KW-1185">Reference proteome</keyword>
<dbReference type="OrthoDB" id="1001765at2759"/>
<comment type="caution">
    <text evidence="2">The sequence shown here is derived from an EMBL/GenBank/DDBJ whole genome shotgun (WGS) entry which is preliminary data.</text>
</comment>
<dbReference type="Proteomes" id="UP000036947">
    <property type="component" value="Unassembled WGS sequence"/>
</dbReference>
<keyword evidence="1" id="KW-0732">Signal</keyword>
<evidence type="ECO:0000256" key="1">
    <source>
        <dbReference type="SAM" id="SignalP"/>
    </source>
</evidence>
<protein>
    <submittedName>
        <fullName evidence="2">Protein rds1</fullName>
    </submittedName>
</protein>
<evidence type="ECO:0000313" key="2">
    <source>
        <dbReference type="EMBL" id="KND93660.1"/>
    </source>
</evidence>
<name>A0A0L0NIU0_TOLOC</name>
<dbReference type="EMBL" id="LFRF01000003">
    <property type="protein sequence ID" value="KND93660.1"/>
    <property type="molecule type" value="Genomic_DNA"/>
</dbReference>
<reference evidence="2 3" key="1">
    <citation type="journal article" date="2015" name="BMC Genomics">
        <title>The genome of the truffle-parasite Tolypocladium ophioglossoides and the evolution of antifungal peptaibiotics.</title>
        <authorList>
            <person name="Quandt C.A."/>
            <person name="Bushley K.E."/>
            <person name="Spatafora J.W."/>
        </authorList>
    </citation>
    <scope>NUCLEOTIDE SEQUENCE [LARGE SCALE GENOMIC DNA]</scope>
    <source>
        <strain evidence="2 3">CBS 100239</strain>
    </source>
</reference>
<organism evidence="2 3">
    <name type="scientific">Tolypocladium ophioglossoides (strain CBS 100239)</name>
    <name type="common">Snaketongue truffleclub</name>
    <name type="synonym">Elaphocordyceps ophioglossoides</name>
    <dbReference type="NCBI Taxonomy" id="1163406"/>
    <lineage>
        <taxon>Eukaryota</taxon>
        <taxon>Fungi</taxon>
        <taxon>Dikarya</taxon>
        <taxon>Ascomycota</taxon>
        <taxon>Pezizomycotina</taxon>
        <taxon>Sordariomycetes</taxon>
        <taxon>Hypocreomycetidae</taxon>
        <taxon>Hypocreales</taxon>
        <taxon>Ophiocordycipitaceae</taxon>
        <taxon>Tolypocladium</taxon>
    </lineage>
</organism>
<proteinExistence type="predicted"/>
<dbReference type="AlphaFoldDB" id="A0A0L0NIU0"/>
<dbReference type="InterPro" id="IPR039254">
    <property type="entry name" value="Rds1"/>
</dbReference>
<dbReference type="CDD" id="cd00657">
    <property type="entry name" value="Ferritin_like"/>
    <property type="match status" value="1"/>
</dbReference>
<evidence type="ECO:0000313" key="3">
    <source>
        <dbReference type="Proteomes" id="UP000036947"/>
    </source>
</evidence>
<feature type="signal peptide" evidence="1">
    <location>
        <begin position="1"/>
        <end position="20"/>
    </location>
</feature>
<sequence>MMASSLKTLALAALAATAAALPASYRLSPRQLRYHELAARQNAAAGLSDFDILQFALTLENLEETFYREGFKKFPDADFAALGLNQQQVKDLKDIGRTEQAHVGLLQSSLAQGGIQPVRPCTYDFKFTDAKGMVATAAVLENVGISAYLGAAPLLADKGILSTAGSILTIEARHQSAIRVFAGLEAVPQAFDAPLGPRSVFSIAKPFIKECPQGSNLAIQAFPALTMQPGQDASATGVGATIKLTADGGAASAAKFCAFTSGGVVPGGTAFAPFTEAGGCQVPEGVAGVSYLSLTNTAPLDGVLKDEMLLAGPMVLGVS</sequence>
<dbReference type="InterPro" id="IPR009078">
    <property type="entry name" value="Ferritin-like_SF"/>
</dbReference>
<dbReference type="STRING" id="1163406.A0A0L0NIU0"/>
<dbReference type="SUPFAM" id="SSF47240">
    <property type="entry name" value="Ferritin-like"/>
    <property type="match status" value="1"/>
</dbReference>
<dbReference type="PANTHER" id="PTHR38705">
    <property type="entry name" value="PROTEIN RDS1"/>
    <property type="match status" value="1"/>
</dbReference>
<dbReference type="Pfam" id="PF13668">
    <property type="entry name" value="Ferritin_2"/>
    <property type="match status" value="1"/>
</dbReference>
<dbReference type="PANTHER" id="PTHR38705:SF1">
    <property type="entry name" value="PROTEIN RDS1"/>
    <property type="match status" value="1"/>
</dbReference>
<accession>A0A0L0NIU0</accession>
<gene>
    <name evidence="2" type="ORF">TOPH_01599</name>
</gene>
<feature type="chain" id="PRO_5005544978" evidence="1">
    <location>
        <begin position="21"/>
        <end position="319"/>
    </location>
</feature>